<protein>
    <submittedName>
        <fullName evidence="1">Uncharacterized protein</fullName>
    </submittedName>
</protein>
<keyword evidence="2" id="KW-1185">Reference proteome</keyword>
<sequence length="84" mass="9635">MSIYTKETTLEVLAELRYYGNQINEPTLERERPLLMSAIKDYFGTLDSALSQVNPIKVKKSSGQETTVNTRRRISSYYGVRLNS</sequence>
<accession>A0A7G8AKI0</accession>
<evidence type="ECO:0000313" key="2">
    <source>
        <dbReference type="Proteomes" id="UP000515915"/>
    </source>
</evidence>
<name>A0A7G8AKI0_9CAUD</name>
<reference evidence="1 2" key="1">
    <citation type="submission" date="2020-06" db="EMBL/GenBank/DDBJ databases">
        <authorList>
            <person name="Connerton I.F."/>
        </authorList>
    </citation>
    <scope>NUCLEOTIDE SEQUENCE [LARGE SCALE GENOMIC DNA]</scope>
</reference>
<organism evidence="1 2">
    <name type="scientific">Bacillus phage 1_ICo-2020</name>
    <dbReference type="NCBI Taxonomy" id="2759272"/>
    <lineage>
        <taxon>Viruses</taxon>
        <taxon>Duplodnaviria</taxon>
        <taxon>Heunggongvirae</taxon>
        <taxon>Uroviricota</taxon>
        <taxon>Caudoviricetes</taxon>
        <taxon>Ehrlichviridae</taxon>
        <taxon>Suttonboningtonvirus</taxon>
        <taxon>Suttonboningtonvirus sv1ICo2020</taxon>
    </lineage>
</organism>
<evidence type="ECO:0000313" key="1">
    <source>
        <dbReference type="EMBL" id="QNI20425.1"/>
    </source>
</evidence>
<dbReference type="Proteomes" id="UP000515915">
    <property type="component" value="Segment"/>
</dbReference>
<proteinExistence type="predicted"/>
<dbReference type="EMBL" id="MT700412">
    <property type="protein sequence ID" value="QNI20425.1"/>
    <property type="molecule type" value="Genomic_DNA"/>
</dbReference>